<dbReference type="OrthoDB" id="1434408at2759"/>
<dbReference type="PANTHER" id="PTHR33710:SF77">
    <property type="entry name" value="DNASE I-LIKE SUPERFAMILY PROTEIN"/>
    <property type="match status" value="1"/>
</dbReference>
<dbReference type="InterPro" id="IPR036691">
    <property type="entry name" value="Endo/exonu/phosph_ase_sf"/>
</dbReference>
<proteinExistence type="predicted"/>
<reference evidence="2" key="1">
    <citation type="journal article" date="2017" name="Front. Plant Sci.">
        <title>Climate Clever Clovers: New Paradigm to Reduce the Environmental Footprint of Ruminants by Breeding Low Methanogenic Forages Utilizing Haplotype Variation.</title>
        <authorList>
            <person name="Kaur P."/>
            <person name="Appels R."/>
            <person name="Bayer P.E."/>
            <person name="Keeble-Gagnere G."/>
            <person name="Wang J."/>
            <person name="Hirakawa H."/>
            <person name="Shirasawa K."/>
            <person name="Vercoe P."/>
            <person name="Stefanova K."/>
            <person name="Durmic Z."/>
            <person name="Nichols P."/>
            <person name="Revell C."/>
            <person name="Isobe S.N."/>
            <person name="Edwards D."/>
            <person name="Erskine W."/>
        </authorList>
    </citation>
    <scope>NUCLEOTIDE SEQUENCE [LARGE SCALE GENOMIC DNA]</scope>
    <source>
        <strain evidence="2">cv. Daliak</strain>
    </source>
</reference>
<organism evidence="1 2">
    <name type="scientific">Trifolium subterraneum</name>
    <name type="common">Subterranean clover</name>
    <dbReference type="NCBI Taxonomy" id="3900"/>
    <lineage>
        <taxon>Eukaryota</taxon>
        <taxon>Viridiplantae</taxon>
        <taxon>Streptophyta</taxon>
        <taxon>Embryophyta</taxon>
        <taxon>Tracheophyta</taxon>
        <taxon>Spermatophyta</taxon>
        <taxon>Magnoliopsida</taxon>
        <taxon>eudicotyledons</taxon>
        <taxon>Gunneridae</taxon>
        <taxon>Pentapetalae</taxon>
        <taxon>rosids</taxon>
        <taxon>fabids</taxon>
        <taxon>Fabales</taxon>
        <taxon>Fabaceae</taxon>
        <taxon>Papilionoideae</taxon>
        <taxon>50 kb inversion clade</taxon>
        <taxon>NPAAA clade</taxon>
        <taxon>Hologalegina</taxon>
        <taxon>IRL clade</taxon>
        <taxon>Trifolieae</taxon>
        <taxon>Trifolium</taxon>
    </lineage>
</organism>
<name>A0A2Z6PUY3_TRISU</name>
<evidence type="ECO:0008006" key="3">
    <source>
        <dbReference type="Google" id="ProtNLM"/>
    </source>
</evidence>
<evidence type="ECO:0000313" key="2">
    <source>
        <dbReference type="Proteomes" id="UP000242715"/>
    </source>
</evidence>
<accession>A0A2Z6PUY3</accession>
<protein>
    <recommendedName>
        <fullName evidence="3">Endonuclease/exonuclease/phosphatase domain-containing protein</fullName>
    </recommendedName>
</protein>
<dbReference type="Proteomes" id="UP000242715">
    <property type="component" value="Unassembled WGS sequence"/>
</dbReference>
<dbReference type="PANTHER" id="PTHR33710">
    <property type="entry name" value="BNAC02G09200D PROTEIN"/>
    <property type="match status" value="1"/>
</dbReference>
<gene>
    <name evidence="1" type="ORF">TSUD_415160</name>
</gene>
<sequence>MIEFQSWTDSFNPIHLPTRGVEFTWTNGRGGHRYTEKRLDRVVCNQFWLDLCNVNSVSTLTKHRSDHFPLLMEFQLTNVAFASHFKFMRMWTLHPDCRQLSQTAARASQRAQVSLAAFWLSELAARASQKAQDFLAAFWLSEVAARQSQEALATFWLSENAARGAV</sequence>
<dbReference type="Gene3D" id="3.60.10.10">
    <property type="entry name" value="Endonuclease/exonuclease/phosphatase"/>
    <property type="match status" value="1"/>
</dbReference>
<dbReference type="AlphaFoldDB" id="A0A2Z6PUY3"/>
<keyword evidence="2" id="KW-1185">Reference proteome</keyword>
<evidence type="ECO:0000313" key="1">
    <source>
        <dbReference type="EMBL" id="GAU51709.1"/>
    </source>
</evidence>
<dbReference type="EMBL" id="DF975413">
    <property type="protein sequence ID" value="GAU51709.1"/>
    <property type="molecule type" value="Genomic_DNA"/>
</dbReference>
<dbReference type="SUPFAM" id="SSF56219">
    <property type="entry name" value="DNase I-like"/>
    <property type="match status" value="1"/>
</dbReference>